<keyword evidence="1" id="KW-1133">Transmembrane helix</keyword>
<gene>
    <name evidence="2" type="ORF">R3P38DRAFT_3136749</name>
</gene>
<comment type="caution">
    <text evidence="2">The sequence shown here is derived from an EMBL/GenBank/DDBJ whole genome shotgun (WGS) entry which is preliminary data.</text>
</comment>
<accession>A0AAV9Z7U5</accession>
<keyword evidence="1" id="KW-0472">Membrane</keyword>
<feature type="transmembrane region" description="Helical" evidence="1">
    <location>
        <begin position="48"/>
        <end position="67"/>
    </location>
</feature>
<proteinExistence type="predicted"/>
<protein>
    <submittedName>
        <fullName evidence="2">Uncharacterized protein</fullName>
    </submittedName>
</protein>
<evidence type="ECO:0000256" key="1">
    <source>
        <dbReference type="SAM" id="Phobius"/>
    </source>
</evidence>
<name>A0AAV9Z7U5_9AGAR</name>
<dbReference type="AlphaFoldDB" id="A0AAV9Z7U5"/>
<keyword evidence="3" id="KW-1185">Reference proteome</keyword>
<dbReference type="EMBL" id="JAWWNJ010000194">
    <property type="protein sequence ID" value="KAK6972099.1"/>
    <property type="molecule type" value="Genomic_DNA"/>
</dbReference>
<dbReference type="Proteomes" id="UP001362999">
    <property type="component" value="Unassembled WGS sequence"/>
</dbReference>
<reference evidence="2 3" key="1">
    <citation type="journal article" date="2024" name="J Genomics">
        <title>Draft genome sequencing and assembly of Favolaschia claudopus CIRM-BRFM 2984 isolated from oak limbs.</title>
        <authorList>
            <person name="Navarro D."/>
            <person name="Drula E."/>
            <person name="Chaduli D."/>
            <person name="Cazenave R."/>
            <person name="Ahrendt S."/>
            <person name="Wang J."/>
            <person name="Lipzen A."/>
            <person name="Daum C."/>
            <person name="Barry K."/>
            <person name="Grigoriev I.V."/>
            <person name="Favel A."/>
            <person name="Rosso M.N."/>
            <person name="Martin F."/>
        </authorList>
    </citation>
    <scope>NUCLEOTIDE SEQUENCE [LARGE SCALE GENOMIC DNA]</scope>
    <source>
        <strain evidence="2 3">CIRM-BRFM 2984</strain>
    </source>
</reference>
<sequence>MGVWWSQSVERISRCGTWCFCLVSFTGPQHCNFSAAELTTLPNLGFHWILRLMSLPVPVTMSACCAFSQDPKISRLLRSSITPLFRSLAFCLVFSLALGCLTTCLGVIHVSRCCDLVAHTVLFISQFKMSISYSSRQRPVGVNLW</sequence>
<evidence type="ECO:0000313" key="2">
    <source>
        <dbReference type="EMBL" id="KAK6972099.1"/>
    </source>
</evidence>
<keyword evidence="1" id="KW-0812">Transmembrane</keyword>
<organism evidence="2 3">
    <name type="scientific">Favolaschia claudopus</name>
    <dbReference type="NCBI Taxonomy" id="2862362"/>
    <lineage>
        <taxon>Eukaryota</taxon>
        <taxon>Fungi</taxon>
        <taxon>Dikarya</taxon>
        <taxon>Basidiomycota</taxon>
        <taxon>Agaricomycotina</taxon>
        <taxon>Agaricomycetes</taxon>
        <taxon>Agaricomycetidae</taxon>
        <taxon>Agaricales</taxon>
        <taxon>Marasmiineae</taxon>
        <taxon>Mycenaceae</taxon>
        <taxon>Favolaschia</taxon>
    </lineage>
</organism>
<feature type="transmembrane region" description="Helical" evidence="1">
    <location>
        <begin position="88"/>
        <end position="110"/>
    </location>
</feature>
<evidence type="ECO:0000313" key="3">
    <source>
        <dbReference type="Proteomes" id="UP001362999"/>
    </source>
</evidence>